<dbReference type="eggNOG" id="COG1235">
    <property type="taxonomic scope" value="Bacteria"/>
</dbReference>
<dbReference type="PANTHER" id="PTHR42663:SF6">
    <property type="entry name" value="HYDROLASE C777.06C-RELATED"/>
    <property type="match status" value="1"/>
</dbReference>
<dbReference type="EMBL" id="CP003283">
    <property type="protein sequence ID" value="AFL97083.1"/>
    <property type="molecule type" value="Genomic_DNA"/>
</dbReference>
<dbReference type="Proteomes" id="UP000006051">
    <property type="component" value="Chromosome"/>
</dbReference>
<evidence type="ECO:0000313" key="2">
    <source>
        <dbReference type="EMBL" id="AFL97083.1"/>
    </source>
</evidence>
<dbReference type="Gene3D" id="3.60.15.10">
    <property type="entry name" value="Ribonuclease Z/Hydroxyacylglutathione hydrolase-like"/>
    <property type="match status" value="1"/>
</dbReference>
<dbReference type="Pfam" id="PF12706">
    <property type="entry name" value="Lactamase_B_2"/>
    <property type="match status" value="1"/>
</dbReference>
<dbReference type="CDD" id="cd16279">
    <property type="entry name" value="metallo-hydrolase-like_MBL-fold"/>
    <property type="match status" value="1"/>
</dbReference>
<organism evidence="2 3">
    <name type="scientific">Ornithobacterium rhinotracheale (strain ATCC 51463 / DSM 15997 / CCUG 23171 / CIP 104009 / LMG 9086)</name>
    <dbReference type="NCBI Taxonomy" id="867902"/>
    <lineage>
        <taxon>Bacteria</taxon>
        <taxon>Pseudomonadati</taxon>
        <taxon>Bacteroidota</taxon>
        <taxon>Flavobacteriia</taxon>
        <taxon>Flavobacteriales</taxon>
        <taxon>Weeksellaceae</taxon>
        <taxon>Ornithobacterium</taxon>
    </lineage>
</organism>
<dbReference type="PATRIC" id="fig|867902.3.peg.870"/>
<dbReference type="GeneID" id="71569179"/>
<protein>
    <submittedName>
        <fullName evidence="2">Metal-dependent hydrolase, beta-lactamase superfamily I</fullName>
    </submittedName>
</protein>
<accession>I3ZZE9</accession>
<dbReference type="PANTHER" id="PTHR42663">
    <property type="entry name" value="HYDROLASE C777.06C-RELATED-RELATED"/>
    <property type="match status" value="1"/>
</dbReference>
<dbReference type="RefSeq" id="WP_014790684.1">
    <property type="nucleotide sequence ID" value="NC_018016.1"/>
</dbReference>
<keyword evidence="2" id="KW-0378">Hydrolase</keyword>
<name>I3ZZE9_ORNRL</name>
<dbReference type="SUPFAM" id="SSF56281">
    <property type="entry name" value="Metallo-hydrolase/oxidoreductase"/>
    <property type="match status" value="1"/>
</dbReference>
<dbReference type="GO" id="GO:0016787">
    <property type="term" value="F:hydrolase activity"/>
    <property type="evidence" value="ECO:0007669"/>
    <property type="project" value="UniProtKB-KW"/>
</dbReference>
<keyword evidence="3" id="KW-1185">Reference proteome</keyword>
<dbReference type="SMART" id="SM00849">
    <property type="entry name" value="Lactamase_B"/>
    <property type="match status" value="1"/>
</dbReference>
<evidence type="ECO:0000313" key="3">
    <source>
        <dbReference type="Proteomes" id="UP000006051"/>
    </source>
</evidence>
<dbReference type="HOGENOM" id="CLU_044538_2_1_10"/>
<reference evidence="2 3" key="1">
    <citation type="submission" date="2012-06" db="EMBL/GenBank/DDBJ databases">
        <title>The complete genome of Ornithobacterium rhinotracheale DSM 15997.</title>
        <authorList>
            <consortium name="US DOE Joint Genome Institute (JGI-PGF)"/>
            <person name="Lucas S."/>
            <person name="Copeland A."/>
            <person name="Lapidus A."/>
            <person name="Goodwin L."/>
            <person name="Pitluck S."/>
            <person name="Peters L."/>
            <person name="Mikhailova N."/>
            <person name="Teshima H."/>
            <person name="Kyrpides N."/>
            <person name="Mavromatis K."/>
            <person name="Pagani I."/>
            <person name="Ivanova N."/>
            <person name="Ovchinnikova G."/>
            <person name="Zeytun A."/>
            <person name="Detter J.C."/>
            <person name="Han C."/>
            <person name="Land M."/>
            <person name="Hauser L."/>
            <person name="Markowitz V."/>
            <person name="Cheng J.-F."/>
            <person name="Hugenholtz P."/>
            <person name="Woyke T."/>
            <person name="Wu D."/>
            <person name="Lang E."/>
            <person name="Kopitz M."/>
            <person name="Brambilla E."/>
            <person name="Klenk H.-P."/>
            <person name="Eisen J.A."/>
        </authorList>
    </citation>
    <scope>NUCLEOTIDE SEQUENCE [LARGE SCALE GENOMIC DNA]</scope>
    <source>
        <strain evidence="3">ATCC 51463 / DSM 15997 / CCUG 23171 / LMG 9086</strain>
    </source>
</reference>
<dbReference type="InterPro" id="IPR036866">
    <property type="entry name" value="RibonucZ/Hydroxyglut_hydro"/>
</dbReference>
<dbReference type="InterPro" id="IPR001279">
    <property type="entry name" value="Metallo-B-lactamas"/>
</dbReference>
<feature type="domain" description="Metallo-beta-lactamase" evidence="1">
    <location>
        <begin position="39"/>
        <end position="231"/>
    </location>
</feature>
<proteinExistence type="predicted"/>
<dbReference type="AlphaFoldDB" id="I3ZZE9"/>
<evidence type="ECO:0000259" key="1">
    <source>
        <dbReference type="SMART" id="SM00849"/>
    </source>
</evidence>
<dbReference type="GeneID" id="97257596"/>
<dbReference type="STRING" id="867902.Ornrh_0888"/>
<gene>
    <name evidence="2" type="ordered locus">Ornrh_0888</name>
</gene>
<sequence length="261" mass="30045">MKENNHTVIFLGTGTSQGVPIIGAKDPVSLSTNPKDKRFRSSVFIEYQGKKILIDCGPDFRMQMLRENLDDIDFILLTHEHNDHIIGLDDVRPINYLHNKDMPIYGLPRVINSVKERFPYAFIPHEYPGLPKFDLKEIEYSTEKIQIQGVEIQLLPILHGELPILGYRIGDFAYLTDVYKVPELTKEQLKDLSVIVIGALRQNKPHHSHLLLPQAIKLAQEIGAKTTYFTHIGHEMGFYEEVEKSLPQHMHLAYDRLKIEI</sequence>
<dbReference type="KEGG" id="orh:Ornrh_0888"/>